<dbReference type="InterPro" id="IPR000700">
    <property type="entry name" value="PAS-assoc_C"/>
</dbReference>
<dbReference type="InterPro" id="IPR003661">
    <property type="entry name" value="HisK_dim/P_dom"/>
</dbReference>
<feature type="domain" description="PAC" evidence="9">
    <location>
        <begin position="148"/>
        <end position="200"/>
    </location>
</feature>
<dbReference type="SMART" id="SM00387">
    <property type="entry name" value="HATPase_c"/>
    <property type="match status" value="1"/>
</dbReference>
<feature type="domain" description="PAS" evidence="8">
    <location>
        <begin position="74"/>
        <end position="144"/>
    </location>
</feature>
<dbReference type="Pfam" id="PF02518">
    <property type="entry name" value="HATPase_c"/>
    <property type="match status" value="1"/>
</dbReference>
<dbReference type="PROSITE" id="PS50112">
    <property type="entry name" value="PAS"/>
    <property type="match status" value="1"/>
</dbReference>
<evidence type="ECO:0000259" key="8">
    <source>
        <dbReference type="PROSITE" id="PS50112"/>
    </source>
</evidence>
<dbReference type="Gene3D" id="3.30.565.10">
    <property type="entry name" value="Histidine kinase-like ATPase, C-terminal domain"/>
    <property type="match status" value="1"/>
</dbReference>
<sequence length="712" mass="81252">MHRLLKRQIRKYLSAEDESKFEYFLKAVNEAYTDYDTDLKQHENILETCSVELFTLNKELQKTLQNKTEEVKETSSRMETIVNSISEIIFQTTFSGEWLYLNVAWTKITGFTIDKSIGVNAFEFIHPDDIKSCLLKLRTLIEGESNFCFIEGRILTNSGSYKWCEATIRLAKERDGIKSGFTGTVKDITERKRLEAEKNKTEEKFKLIFEKSSVAYLITKGSQFFECNKACLDLFGVSRKEDFIGRSVADFSPQYQPNGALSLETARTWIEECKTKGYAKFDWIHLKENGSEFPVEIALNTVPLMEGTVSFVVLNDLSERKRVEQELIIAKEKAENATLVKAQFLSTMSHEIRTPMNAVIGVTHLLSEDNPREDQIQNINILKLSADNLMALINDILDFSKIEAGRVTVEAVEFNFRNLIQNIASVFIPRSREKGLDFIVDIDPKIPVNLIGDPTRISQILNNLCGNAIKFTDKGNVQIVVSYQERYADKLKVKFEIKDTGIGIPEHKQDEIFQSFSQADSNTTRLYGGTGLGLTISKKLIEIMGGSIDVKSDLEFGTTFTFDLHLIVSHHPQIKLDFTVRNYRNLNKVKGLHILLVEDNPMNVLMIKQFLKKWEITYEIATNGRVALEKVQSDNFDMVLMDLQMPVMDGYEATESIRSLPGEKYQKIPILAITASLFNEIHTKVLNAGMNDFVSKPINPEDLYLKIEKYVH</sequence>
<keyword evidence="4" id="KW-0902">Two-component regulatory system</keyword>
<dbReference type="GO" id="GO:0000155">
    <property type="term" value="F:phosphorelay sensor kinase activity"/>
    <property type="evidence" value="ECO:0007669"/>
    <property type="project" value="InterPro"/>
</dbReference>
<dbReference type="PANTHER" id="PTHR45339:SF1">
    <property type="entry name" value="HYBRID SIGNAL TRANSDUCTION HISTIDINE KINASE J"/>
    <property type="match status" value="1"/>
</dbReference>
<evidence type="ECO:0000256" key="1">
    <source>
        <dbReference type="ARBA" id="ARBA00000085"/>
    </source>
</evidence>
<evidence type="ECO:0000256" key="3">
    <source>
        <dbReference type="ARBA" id="ARBA00022553"/>
    </source>
</evidence>
<evidence type="ECO:0000313" key="11">
    <source>
        <dbReference type="Proteomes" id="UP000233535"/>
    </source>
</evidence>
<dbReference type="AlphaFoldDB" id="A0A2N3HUU0"/>
<dbReference type="SMART" id="SM00388">
    <property type="entry name" value="HisKA"/>
    <property type="match status" value="1"/>
</dbReference>
<gene>
    <name evidence="10" type="ORF">BZG02_14440</name>
</gene>
<dbReference type="InterPro" id="IPR000014">
    <property type="entry name" value="PAS"/>
</dbReference>
<dbReference type="InterPro" id="IPR004358">
    <property type="entry name" value="Sig_transdc_His_kin-like_C"/>
</dbReference>
<comment type="caution">
    <text evidence="10">The sequence shown here is derived from an EMBL/GenBank/DDBJ whole genome shotgun (WGS) entry which is preliminary data.</text>
</comment>
<dbReference type="Proteomes" id="UP000233535">
    <property type="component" value="Unassembled WGS sequence"/>
</dbReference>
<dbReference type="InterPro" id="IPR001789">
    <property type="entry name" value="Sig_transdc_resp-reg_receiver"/>
</dbReference>
<dbReference type="InterPro" id="IPR013767">
    <property type="entry name" value="PAS_fold"/>
</dbReference>
<dbReference type="Pfam" id="PF00072">
    <property type="entry name" value="Response_reg"/>
    <property type="match status" value="1"/>
</dbReference>
<dbReference type="InterPro" id="IPR003594">
    <property type="entry name" value="HATPase_dom"/>
</dbReference>
<evidence type="ECO:0000259" key="9">
    <source>
        <dbReference type="PROSITE" id="PS50113"/>
    </source>
</evidence>
<organism evidence="10 11">
    <name type="scientific">Labilibaculum filiforme</name>
    <dbReference type="NCBI Taxonomy" id="1940526"/>
    <lineage>
        <taxon>Bacteria</taxon>
        <taxon>Pseudomonadati</taxon>
        <taxon>Bacteroidota</taxon>
        <taxon>Bacteroidia</taxon>
        <taxon>Marinilabiliales</taxon>
        <taxon>Marinifilaceae</taxon>
        <taxon>Labilibaculum</taxon>
    </lineage>
</organism>
<evidence type="ECO:0000256" key="2">
    <source>
        <dbReference type="ARBA" id="ARBA00012438"/>
    </source>
</evidence>
<dbReference type="SMART" id="SM00448">
    <property type="entry name" value="REC"/>
    <property type="match status" value="1"/>
</dbReference>
<dbReference type="PROSITE" id="PS50109">
    <property type="entry name" value="HIS_KIN"/>
    <property type="match status" value="1"/>
</dbReference>
<dbReference type="CDD" id="cd17546">
    <property type="entry name" value="REC_hyHK_CKI1_RcsC-like"/>
    <property type="match status" value="1"/>
</dbReference>
<dbReference type="GO" id="GO:0006355">
    <property type="term" value="P:regulation of DNA-templated transcription"/>
    <property type="evidence" value="ECO:0007669"/>
    <property type="project" value="InterPro"/>
</dbReference>
<dbReference type="Pfam" id="PF13426">
    <property type="entry name" value="PAS_9"/>
    <property type="match status" value="1"/>
</dbReference>
<dbReference type="InterPro" id="IPR035965">
    <property type="entry name" value="PAS-like_dom_sf"/>
</dbReference>
<dbReference type="PROSITE" id="PS50113">
    <property type="entry name" value="PAC"/>
    <property type="match status" value="1"/>
</dbReference>
<dbReference type="InterPro" id="IPR036890">
    <property type="entry name" value="HATPase_C_sf"/>
</dbReference>
<dbReference type="CDD" id="cd00082">
    <property type="entry name" value="HisKA"/>
    <property type="match status" value="1"/>
</dbReference>
<dbReference type="Pfam" id="PF00512">
    <property type="entry name" value="HisKA"/>
    <property type="match status" value="1"/>
</dbReference>
<dbReference type="InterPro" id="IPR001610">
    <property type="entry name" value="PAC"/>
</dbReference>
<evidence type="ECO:0000313" key="10">
    <source>
        <dbReference type="EMBL" id="PKQ61822.1"/>
    </source>
</evidence>
<evidence type="ECO:0000259" key="6">
    <source>
        <dbReference type="PROSITE" id="PS50109"/>
    </source>
</evidence>
<dbReference type="OrthoDB" id="9796457at2"/>
<dbReference type="Gene3D" id="3.30.450.20">
    <property type="entry name" value="PAS domain"/>
    <property type="match status" value="2"/>
</dbReference>
<dbReference type="SMART" id="SM00086">
    <property type="entry name" value="PAC"/>
    <property type="match status" value="1"/>
</dbReference>
<keyword evidence="11" id="KW-1185">Reference proteome</keyword>
<accession>A0A2N3HUU0</accession>
<dbReference type="Gene3D" id="1.10.287.130">
    <property type="match status" value="1"/>
</dbReference>
<evidence type="ECO:0000256" key="5">
    <source>
        <dbReference type="PROSITE-ProRule" id="PRU00169"/>
    </source>
</evidence>
<evidence type="ECO:0000259" key="7">
    <source>
        <dbReference type="PROSITE" id="PS50110"/>
    </source>
</evidence>
<dbReference type="CDD" id="cd00130">
    <property type="entry name" value="PAS"/>
    <property type="match status" value="1"/>
</dbReference>
<proteinExistence type="predicted"/>
<dbReference type="Pfam" id="PF00989">
    <property type="entry name" value="PAS"/>
    <property type="match status" value="1"/>
</dbReference>
<comment type="catalytic activity">
    <reaction evidence="1">
        <text>ATP + protein L-histidine = ADP + protein N-phospho-L-histidine.</text>
        <dbReference type="EC" id="2.7.13.3"/>
    </reaction>
</comment>
<reference evidence="10 11" key="1">
    <citation type="journal article" date="2017" name="Front. Microbiol.">
        <title>Labilibaculum manganireducens gen. nov., sp. nov. and Labilibaculum filiforme sp. nov., Novel Bacteroidetes Isolated from Subsurface Sediments of the Baltic Sea.</title>
        <authorList>
            <person name="Vandieken V."/>
            <person name="Marshall I.P."/>
            <person name="Niemann H."/>
            <person name="Engelen B."/>
            <person name="Cypionka H."/>
        </authorList>
    </citation>
    <scope>NUCLEOTIDE SEQUENCE [LARGE SCALE GENOMIC DNA]</scope>
    <source>
        <strain evidence="10 11">59.16B</strain>
    </source>
</reference>
<dbReference type="InterPro" id="IPR011006">
    <property type="entry name" value="CheY-like_superfamily"/>
</dbReference>
<dbReference type="CDD" id="cd16922">
    <property type="entry name" value="HATPase_EvgS-ArcB-TorS-like"/>
    <property type="match status" value="1"/>
</dbReference>
<dbReference type="NCBIfam" id="TIGR00229">
    <property type="entry name" value="sensory_box"/>
    <property type="match status" value="2"/>
</dbReference>
<protein>
    <recommendedName>
        <fullName evidence="2">histidine kinase</fullName>
        <ecNumber evidence="2">2.7.13.3</ecNumber>
    </recommendedName>
</protein>
<dbReference type="EC" id="2.7.13.3" evidence="2"/>
<dbReference type="InterPro" id="IPR036097">
    <property type="entry name" value="HisK_dim/P_sf"/>
</dbReference>
<evidence type="ECO:0000256" key="4">
    <source>
        <dbReference type="ARBA" id="ARBA00023012"/>
    </source>
</evidence>
<keyword evidence="3 5" id="KW-0597">Phosphoprotein</keyword>
<dbReference type="EMBL" id="MVDD01000011">
    <property type="protein sequence ID" value="PKQ61822.1"/>
    <property type="molecule type" value="Genomic_DNA"/>
</dbReference>
<dbReference type="PRINTS" id="PR00344">
    <property type="entry name" value="BCTRLSENSOR"/>
</dbReference>
<dbReference type="SUPFAM" id="SSF47384">
    <property type="entry name" value="Homodimeric domain of signal transducing histidine kinase"/>
    <property type="match status" value="1"/>
</dbReference>
<dbReference type="InterPro" id="IPR005467">
    <property type="entry name" value="His_kinase_dom"/>
</dbReference>
<dbReference type="Gene3D" id="3.40.50.2300">
    <property type="match status" value="1"/>
</dbReference>
<feature type="modified residue" description="4-aspartylphosphate" evidence="5">
    <location>
        <position position="642"/>
    </location>
</feature>
<dbReference type="SMART" id="SM00091">
    <property type="entry name" value="PAS"/>
    <property type="match status" value="2"/>
</dbReference>
<dbReference type="RefSeq" id="WP_101262160.1">
    <property type="nucleotide sequence ID" value="NZ_MVDD01000011.1"/>
</dbReference>
<feature type="domain" description="Histidine kinase" evidence="6">
    <location>
        <begin position="347"/>
        <end position="568"/>
    </location>
</feature>
<dbReference type="SUPFAM" id="SSF55874">
    <property type="entry name" value="ATPase domain of HSP90 chaperone/DNA topoisomerase II/histidine kinase"/>
    <property type="match status" value="1"/>
</dbReference>
<name>A0A2N3HUU0_9BACT</name>
<dbReference type="SUPFAM" id="SSF52172">
    <property type="entry name" value="CheY-like"/>
    <property type="match status" value="1"/>
</dbReference>
<feature type="domain" description="Response regulatory" evidence="7">
    <location>
        <begin position="593"/>
        <end position="711"/>
    </location>
</feature>
<dbReference type="PROSITE" id="PS50110">
    <property type="entry name" value="RESPONSE_REGULATORY"/>
    <property type="match status" value="1"/>
</dbReference>
<dbReference type="FunFam" id="3.30.565.10:FF:000010">
    <property type="entry name" value="Sensor histidine kinase RcsC"/>
    <property type="match status" value="1"/>
</dbReference>
<dbReference type="PANTHER" id="PTHR45339">
    <property type="entry name" value="HYBRID SIGNAL TRANSDUCTION HISTIDINE KINASE J"/>
    <property type="match status" value="1"/>
</dbReference>
<dbReference type="SUPFAM" id="SSF55785">
    <property type="entry name" value="PYP-like sensor domain (PAS domain)"/>
    <property type="match status" value="2"/>
</dbReference>